<comment type="caution">
    <text evidence="13">The sequence shown here is derived from an EMBL/GenBank/DDBJ whole genome shotgun (WGS) entry which is preliminary data.</text>
</comment>
<keyword evidence="8" id="KW-0594">Phospholipid biosynthesis</keyword>
<dbReference type="PANTHER" id="PTHR10067">
    <property type="entry name" value="PHOSPHATIDYLSERINE DECARBOXYLASE"/>
    <property type="match status" value="1"/>
</dbReference>
<evidence type="ECO:0000313" key="13">
    <source>
        <dbReference type="EMBL" id="MCL9819322.1"/>
    </source>
</evidence>
<dbReference type="NCBIfam" id="TIGR00163">
    <property type="entry name" value="PS_decarb"/>
    <property type="match status" value="1"/>
</dbReference>
<keyword evidence="7" id="KW-0865">Zymogen</keyword>
<dbReference type="Proteomes" id="UP001057522">
    <property type="component" value="Unassembled WGS sequence"/>
</dbReference>
<dbReference type="PANTHER" id="PTHR10067:SF6">
    <property type="entry name" value="PHOSPHATIDYLSERINE DECARBOXYLASE PROENZYME, MITOCHONDRIAL"/>
    <property type="match status" value="1"/>
</dbReference>
<keyword evidence="14" id="KW-1185">Reference proteome</keyword>
<sequence>MHYTNLISQIFEKLSCFAFCSKLQFLINKTYVELFKIDLEEFDTLQSYPTLDALFTRSLVKMRSFDKRENTLISPCDGMIMESGVCKGNMAMQIKGKSYGLRDFIHQDLDEHYSFVNFYLSPRDYHRFHAPVNLEVKRIEVIQGMLLSVNERSLLKNDNLFNKNKRVVLECQDDFGNTFYYVAIGALNVGKIQINIESEIVNLKMNKIYEYKNPIKIKKGEEIGCFHMGSTIVILSKNWEYDLKPREKVLFGQQIAKYKE</sequence>
<name>A0ABT0TTR8_9HELI</name>
<dbReference type="Pfam" id="PF02666">
    <property type="entry name" value="PS_Dcarbxylase"/>
    <property type="match status" value="1"/>
</dbReference>
<dbReference type="EMBL" id="JAMOKX010000003">
    <property type="protein sequence ID" value="MCL9819322.1"/>
    <property type="molecule type" value="Genomic_DNA"/>
</dbReference>
<protein>
    <recommendedName>
        <fullName evidence="3">phosphatidylserine decarboxylase</fullName>
        <ecNumber evidence="3">4.1.1.65</ecNumber>
    </recommendedName>
</protein>
<dbReference type="RefSeq" id="WP_242099617.1">
    <property type="nucleotide sequence ID" value="NZ_JAMOKV010000007.1"/>
</dbReference>
<evidence type="ECO:0000256" key="8">
    <source>
        <dbReference type="ARBA" id="ARBA00023209"/>
    </source>
</evidence>
<dbReference type="InterPro" id="IPR033177">
    <property type="entry name" value="PSD-B"/>
</dbReference>
<keyword evidence="5" id="KW-0210">Decarboxylase</keyword>
<evidence type="ECO:0000256" key="10">
    <source>
        <dbReference type="ARBA" id="ARBA00023264"/>
    </source>
</evidence>
<keyword evidence="11" id="KW-0670">Pyruvate</keyword>
<evidence type="ECO:0000256" key="3">
    <source>
        <dbReference type="ARBA" id="ARBA00012243"/>
    </source>
</evidence>
<evidence type="ECO:0000313" key="14">
    <source>
        <dbReference type="Proteomes" id="UP001057522"/>
    </source>
</evidence>
<keyword evidence="9 13" id="KW-0456">Lyase</keyword>
<comment type="pathway">
    <text evidence="2">Lipid metabolism.</text>
</comment>
<proteinExistence type="predicted"/>
<evidence type="ECO:0000256" key="9">
    <source>
        <dbReference type="ARBA" id="ARBA00023239"/>
    </source>
</evidence>
<evidence type="ECO:0000256" key="6">
    <source>
        <dbReference type="ARBA" id="ARBA00023098"/>
    </source>
</evidence>
<organism evidence="13 14">
    <name type="scientific">Helicobacter colisuis</name>
    <dbReference type="NCBI Taxonomy" id="2949739"/>
    <lineage>
        <taxon>Bacteria</taxon>
        <taxon>Pseudomonadati</taxon>
        <taxon>Campylobacterota</taxon>
        <taxon>Epsilonproteobacteria</taxon>
        <taxon>Campylobacterales</taxon>
        <taxon>Helicobacteraceae</taxon>
        <taxon>Helicobacter</taxon>
    </lineage>
</organism>
<evidence type="ECO:0000256" key="11">
    <source>
        <dbReference type="ARBA" id="ARBA00023317"/>
    </source>
</evidence>
<gene>
    <name evidence="13" type="ORF">NCR95_03935</name>
</gene>
<accession>A0ABT0TTR8</accession>
<reference evidence="13" key="1">
    <citation type="submission" date="2022-06" db="EMBL/GenBank/DDBJ databases">
        <title>Helicobacter colisuis sp. nov.</title>
        <authorList>
            <person name="Papic B."/>
            <person name="Gruntar I."/>
        </authorList>
    </citation>
    <scope>NUCLEOTIDE SEQUENCE</scope>
    <source>
        <strain evidence="13">11154-15</strain>
    </source>
</reference>
<keyword evidence="10" id="KW-1208">Phospholipid metabolism</keyword>
<keyword evidence="6" id="KW-0443">Lipid metabolism</keyword>
<evidence type="ECO:0000256" key="5">
    <source>
        <dbReference type="ARBA" id="ARBA00022793"/>
    </source>
</evidence>
<dbReference type="EC" id="4.1.1.65" evidence="3"/>
<comment type="cofactor">
    <cofactor evidence="1">
        <name>pyruvate</name>
        <dbReference type="ChEBI" id="CHEBI:15361"/>
    </cofactor>
</comment>
<dbReference type="NCBIfam" id="NF003038">
    <property type="entry name" value="PRK03934.1"/>
    <property type="match status" value="1"/>
</dbReference>
<dbReference type="InterPro" id="IPR003817">
    <property type="entry name" value="PS_Dcarbxylase"/>
</dbReference>
<evidence type="ECO:0000256" key="4">
    <source>
        <dbReference type="ARBA" id="ARBA00022516"/>
    </source>
</evidence>
<evidence type="ECO:0000256" key="7">
    <source>
        <dbReference type="ARBA" id="ARBA00023145"/>
    </source>
</evidence>
<dbReference type="GO" id="GO:0004609">
    <property type="term" value="F:phosphatidylserine decarboxylase activity"/>
    <property type="evidence" value="ECO:0007669"/>
    <property type="project" value="UniProtKB-EC"/>
</dbReference>
<evidence type="ECO:0000256" key="2">
    <source>
        <dbReference type="ARBA" id="ARBA00005189"/>
    </source>
</evidence>
<evidence type="ECO:0000256" key="1">
    <source>
        <dbReference type="ARBA" id="ARBA00001928"/>
    </source>
</evidence>
<keyword evidence="4" id="KW-0444">Lipid biosynthesis</keyword>
<comment type="pathway">
    <text evidence="12">Phospholipid metabolism; phosphatidylethanolamine biosynthesis.</text>
</comment>
<evidence type="ECO:0000256" key="12">
    <source>
        <dbReference type="ARBA" id="ARBA00024326"/>
    </source>
</evidence>